<proteinExistence type="inferred from homology"/>
<evidence type="ECO:0000256" key="3">
    <source>
        <dbReference type="ARBA" id="ARBA00022448"/>
    </source>
</evidence>
<evidence type="ECO:0000256" key="5">
    <source>
        <dbReference type="ARBA" id="ARBA00022989"/>
    </source>
</evidence>
<accession>A0A6M0Q1T7</accession>
<feature type="transmembrane region" description="Helical" evidence="7">
    <location>
        <begin position="376"/>
        <end position="394"/>
    </location>
</feature>
<feature type="transmembrane region" description="Helical" evidence="7">
    <location>
        <begin position="400"/>
        <end position="417"/>
    </location>
</feature>
<organism evidence="8 9">
    <name type="scientific">Bacillus mesophilus</name>
    <dbReference type="NCBI Taxonomy" id="1808955"/>
    <lineage>
        <taxon>Bacteria</taxon>
        <taxon>Bacillati</taxon>
        <taxon>Bacillota</taxon>
        <taxon>Bacilli</taxon>
        <taxon>Bacillales</taxon>
        <taxon>Bacillaceae</taxon>
        <taxon>Bacillus</taxon>
    </lineage>
</organism>
<comment type="similarity">
    <text evidence="2">Belongs to the nucleobase:cation symporter-2 (NCS2) (TC 2.A.40) family.</text>
</comment>
<feature type="transmembrane region" description="Helical" evidence="7">
    <location>
        <begin position="47"/>
        <end position="63"/>
    </location>
</feature>
<dbReference type="Proteomes" id="UP000481043">
    <property type="component" value="Unassembled WGS sequence"/>
</dbReference>
<dbReference type="InterPro" id="IPR006042">
    <property type="entry name" value="Xan_ur_permease"/>
</dbReference>
<feature type="transmembrane region" description="Helical" evidence="7">
    <location>
        <begin position="233"/>
        <end position="250"/>
    </location>
</feature>
<dbReference type="GO" id="GO:0042907">
    <property type="term" value="F:xanthine transmembrane transporter activity"/>
    <property type="evidence" value="ECO:0007669"/>
    <property type="project" value="TreeGrafter"/>
</dbReference>
<feature type="transmembrane region" description="Helical" evidence="7">
    <location>
        <begin position="70"/>
        <end position="88"/>
    </location>
</feature>
<comment type="subcellular location">
    <subcellularLocation>
        <location evidence="1">Membrane</location>
        <topology evidence="1">Multi-pass membrane protein</topology>
    </subcellularLocation>
</comment>
<feature type="transmembrane region" description="Helical" evidence="7">
    <location>
        <begin position="161"/>
        <end position="181"/>
    </location>
</feature>
<feature type="transmembrane region" description="Helical" evidence="7">
    <location>
        <begin position="342"/>
        <end position="364"/>
    </location>
</feature>
<evidence type="ECO:0000256" key="7">
    <source>
        <dbReference type="SAM" id="Phobius"/>
    </source>
</evidence>
<dbReference type="PANTHER" id="PTHR42810">
    <property type="entry name" value="PURINE PERMEASE C1399.01C-RELATED"/>
    <property type="match status" value="1"/>
</dbReference>
<keyword evidence="9" id="KW-1185">Reference proteome</keyword>
<dbReference type="InterPro" id="IPR006043">
    <property type="entry name" value="NCS2"/>
</dbReference>
<name>A0A6M0Q1T7_9BACI</name>
<reference evidence="8 9" key="1">
    <citation type="submission" date="2020-02" db="EMBL/GenBank/DDBJ databases">
        <title>Bacillus aquiflavi sp. nov., isolated from yellow water of strong flavor Chinese baijiu in Yibin region of China.</title>
        <authorList>
            <person name="Xie J."/>
        </authorList>
    </citation>
    <scope>NUCLEOTIDE SEQUENCE [LARGE SCALE GENOMIC DNA]</scope>
    <source>
        <strain evidence="8 9">SA4</strain>
    </source>
</reference>
<dbReference type="NCBIfam" id="TIGR00801">
    <property type="entry name" value="ncs2"/>
    <property type="match status" value="1"/>
</dbReference>
<gene>
    <name evidence="8" type="ORF">G4D63_01000</name>
</gene>
<dbReference type="EMBL" id="JAAIWM010000001">
    <property type="protein sequence ID" value="NEY70305.1"/>
    <property type="molecule type" value="Genomic_DNA"/>
</dbReference>
<dbReference type="Pfam" id="PF00860">
    <property type="entry name" value="Xan_ur_permease"/>
    <property type="match status" value="1"/>
</dbReference>
<feature type="transmembrane region" description="Helical" evidence="7">
    <location>
        <begin position="310"/>
        <end position="330"/>
    </location>
</feature>
<feature type="transmembrane region" description="Helical" evidence="7">
    <location>
        <begin position="127"/>
        <end position="149"/>
    </location>
</feature>
<keyword evidence="6 7" id="KW-0472">Membrane</keyword>
<feature type="transmembrane region" description="Helical" evidence="7">
    <location>
        <begin position="94"/>
        <end position="115"/>
    </location>
</feature>
<evidence type="ECO:0000256" key="4">
    <source>
        <dbReference type="ARBA" id="ARBA00022692"/>
    </source>
</evidence>
<feature type="transmembrane region" description="Helical" evidence="7">
    <location>
        <begin position="20"/>
        <end position="41"/>
    </location>
</feature>
<evidence type="ECO:0000313" key="8">
    <source>
        <dbReference type="EMBL" id="NEY70305.1"/>
    </source>
</evidence>
<dbReference type="AlphaFoldDB" id="A0A6M0Q1T7"/>
<evidence type="ECO:0000256" key="2">
    <source>
        <dbReference type="ARBA" id="ARBA00008821"/>
    </source>
</evidence>
<evidence type="ECO:0000256" key="6">
    <source>
        <dbReference type="ARBA" id="ARBA00023136"/>
    </source>
</evidence>
<keyword evidence="4 7" id="KW-0812">Transmembrane</keyword>
<evidence type="ECO:0000313" key="9">
    <source>
        <dbReference type="Proteomes" id="UP000481043"/>
    </source>
</evidence>
<dbReference type="PANTHER" id="PTHR42810:SF2">
    <property type="entry name" value="PURINE PERMEASE C1399.01C-RELATED"/>
    <property type="match status" value="1"/>
</dbReference>
<keyword evidence="3" id="KW-0813">Transport</keyword>
<feature type="transmembrane region" description="Helical" evidence="7">
    <location>
        <begin position="188"/>
        <end position="213"/>
    </location>
</feature>
<comment type="caution">
    <text evidence="8">The sequence shown here is derived from an EMBL/GenBank/DDBJ whole genome shotgun (WGS) entry which is preliminary data.</text>
</comment>
<evidence type="ECO:0000256" key="1">
    <source>
        <dbReference type="ARBA" id="ARBA00004141"/>
    </source>
</evidence>
<dbReference type="GO" id="GO:0005886">
    <property type="term" value="C:plasma membrane"/>
    <property type="evidence" value="ECO:0007669"/>
    <property type="project" value="UniProtKB-ARBA"/>
</dbReference>
<dbReference type="PROSITE" id="PS01116">
    <property type="entry name" value="XANTH_URACIL_PERMASE"/>
    <property type="match status" value="1"/>
</dbReference>
<keyword evidence="5 7" id="KW-1133">Transmembrane helix</keyword>
<protein>
    <submittedName>
        <fullName evidence="8">Uracil permease</fullName>
    </submittedName>
</protein>
<dbReference type="RefSeq" id="WP_163176798.1">
    <property type="nucleotide sequence ID" value="NZ_JAAIWM010000001.1"/>
</dbReference>
<sequence>MKSNKEIILDIHEKPSAVNWFSLSFQHLFAMFGATVLVPFLTGLSPAVALLSSGLGTLAFLIITKGQVPAYLGSSFAFIAPIITATALGGPEAAMLGSFLAGLVYGVVALVIKAVGYKWLMRLLPPVVVGPVIIVIGLGLAGVAVNMAMLENPSDPSTYSLLHLSAALVTLILTVIFSVYLKKGFLSLIPVLLGIVGGYIYSYFVGLVDFTGLKTAKWFQMPEFVTFYTGVDFSWNIVWLMVPVAVVTLSEHIGHQMVLSKVVHRDLIAKPGLHRSIMGDGVATIIASLIGGPPNTTYGENIGVLAITKVFSVFVIGGAAVLAITFAFIGKVSAIISSIPTPVMGGVSILLFGIIASSGLRMMVDSKIDLGKNRNLIISSVILVIGIGGAIIKVSEHFEVHGMALAAILGIVLNLVLPDREVESGDVYDINDNLK</sequence>